<proteinExistence type="predicted"/>
<protein>
    <submittedName>
        <fullName evidence="2">Pilus assembly protein</fullName>
    </submittedName>
</protein>
<keyword evidence="1" id="KW-0472">Membrane</keyword>
<evidence type="ECO:0000256" key="1">
    <source>
        <dbReference type="SAM" id="Phobius"/>
    </source>
</evidence>
<dbReference type="Proteomes" id="UP000602087">
    <property type="component" value="Unassembled WGS sequence"/>
</dbReference>
<comment type="caution">
    <text evidence="2">The sequence shown here is derived from an EMBL/GenBank/DDBJ whole genome shotgun (WGS) entry which is preliminary data.</text>
</comment>
<organism evidence="2 3">
    <name type="scientific">Sanguibacter suaedae</name>
    <dbReference type="NCBI Taxonomy" id="2795737"/>
    <lineage>
        <taxon>Bacteria</taxon>
        <taxon>Bacillati</taxon>
        <taxon>Actinomycetota</taxon>
        <taxon>Actinomycetes</taxon>
        <taxon>Micrococcales</taxon>
        <taxon>Sanguibacteraceae</taxon>
        <taxon>Sanguibacter</taxon>
    </lineage>
</organism>
<keyword evidence="1" id="KW-0812">Transmembrane</keyword>
<name>A0A934IBX6_9MICO</name>
<gene>
    <name evidence="2" type="ORF">JAV76_08875</name>
</gene>
<dbReference type="AlphaFoldDB" id="A0A934IBX6"/>
<evidence type="ECO:0000313" key="2">
    <source>
        <dbReference type="EMBL" id="MBI9115118.1"/>
    </source>
</evidence>
<dbReference type="EMBL" id="JAEINH010000006">
    <property type="protein sequence ID" value="MBI9115118.1"/>
    <property type="molecule type" value="Genomic_DNA"/>
</dbReference>
<sequence length="160" mass="15930">MRQAGRAVLVAVRARSRATGDDGNALVEFLGAALILLIPTLYLVLVLGRVQAATFASEGAAREAGRVLSVSSSLAAGMPRAEAAAGVALGDQGFVLAPGALTVGCGSAVCLAPGSDVTTSVRIDVTFPGLGSSAGSWLPMSIPVTAHAVTPVDTYKEAAP</sequence>
<reference evidence="2" key="1">
    <citation type="submission" date="2020-12" db="EMBL/GenBank/DDBJ databases">
        <title>Sanguibacter suaedae sp. nov., isolated from Suaeda aralocaspica.</title>
        <authorList>
            <person name="Ma Q."/>
        </authorList>
    </citation>
    <scope>NUCLEOTIDE SEQUENCE</scope>
    <source>
        <strain evidence="2">YZGR15</strain>
    </source>
</reference>
<keyword evidence="3" id="KW-1185">Reference proteome</keyword>
<keyword evidence="1" id="KW-1133">Transmembrane helix</keyword>
<accession>A0A934IBX6</accession>
<feature type="transmembrane region" description="Helical" evidence="1">
    <location>
        <begin position="26"/>
        <end position="47"/>
    </location>
</feature>
<evidence type="ECO:0000313" key="3">
    <source>
        <dbReference type="Proteomes" id="UP000602087"/>
    </source>
</evidence>